<reference evidence="2" key="1">
    <citation type="submission" date="2021-04" db="EMBL/GenBank/DDBJ databases">
        <title>Draft genome assembly of strain Phenylobacterium sp. 20VBR1 using MiniION and Illumina platforms.</title>
        <authorList>
            <person name="Thomas F.A."/>
            <person name="Krishnan K.P."/>
            <person name="Sinha R.K."/>
        </authorList>
    </citation>
    <scope>NUCLEOTIDE SEQUENCE</scope>
    <source>
        <strain evidence="2">20VBR1</strain>
    </source>
</reference>
<protein>
    <submittedName>
        <fullName evidence="2">YdcF family protein</fullName>
    </submittedName>
</protein>
<organism evidence="2 3">
    <name type="scientific">Phenylobacterium glaciei</name>
    <dbReference type="NCBI Taxonomy" id="2803784"/>
    <lineage>
        <taxon>Bacteria</taxon>
        <taxon>Pseudomonadati</taxon>
        <taxon>Pseudomonadota</taxon>
        <taxon>Alphaproteobacteria</taxon>
        <taxon>Caulobacterales</taxon>
        <taxon>Caulobacteraceae</taxon>
        <taxon>Phenylobacterium</taxon>
    </lineage>
</organism>
<gene>
    <name evidence="2" type="ORF">JKL49_08200</name>
</gene>
<name>A0A941HWB4_9CAUL</name>
<dbReference type="InterPro" id="IPR051599">
    <property type="entry name" value="Cell_Envelope_Assoc"/>
</dbReference>
<dbReference type="PANTHER" id="PTHR30336">
    <property type="entry name" value="INNER MEMBRANE PROTEIN, PROBABLE PERMEASE"/>
    <property type="match status" value="1"/>
</dbReference>
<dbReference type="CDD" id="cd06259">
    <property type="entry name" value="YdcF-like"/>
    <property type="match status" value="1"/>
</dbReference>
<keyword evidence="3" id="KW-1185">Reference proteome</keyword>
<dbReference type="GO" id="GO:0005886">
    <property type="term" value="C:plasma membrane"/>
    <property type="evidence" value="ECO:0007669"/>
    <property type="project" value="TreeGrafter"/>
</dbReference>
<dbReference type="Proteomes" id="UP000622580">
    <property type="component" value="Unassembled WGS sequence"/>
</dbReference>
<sequence length="163" mass="17616">MAWAIVIFGAAVWPDGGPSPSLRRRIAYGRQSARDEPDALVFCSGGVGRHGPSEASLMADLLIQAGIDPARIALDEQSRDTMENVAAAAAFIRTEGLEGAVVCTDGYHVPRVRMLLRAAGVASRVGAVRKGYAGTRRHCLRMVAREVLAYPYDWALTRIAPRR</sequence>
<dbReference type="AlphaFoldDB" id="A0A941HWB4"/>
<evidence type="ECO:0000313" key="2">
    <source>
        <dbReference type="EMBL" id="MBR7619365.1"/>
    </source>
</evidence>
<comment type="caution">
    <text evidence="2">The sequence shown here is derived from an EMBL/GenBank/DDBJ whole genome shotgun (WGS) entry which is preliminary data.</text>
</comment>
<evidence type="ECO:0000259" key="1">
    <source>
        <dbReference type="Pfam" id="PF02698"/>
    </source>
</evidence>
<feature type="domain" description="DUF218" evidence="1">
    <location>
        <begin position="4"/>
        <end position="125"/>
    </location>
</feature>
<accession>A0A941HWB4</accession>
<dbReference type="Gene3D" id="3.40.50.620">
    <property type="entry name" value="HUPs"/>
    <property type="match status" value="1"/>
</dbReference>
<dbReference type="InterPro" id="IPR003848">
    <property type="entry name" value="DUF218"/>
</dbReference>
<dbReference type="RefSeq" id="WP_215339721.1">
    <property type="nucleotide sequence ID" value="NZ_JAGSGD010000001.1"/>
</dbReference>
<proteinExistence type="predicted"/>
<dbReference type="InterPro" id="IPR014729">
    <property type="entry name" value="Rossmann-like_a/b/a_fold"/>
</dbReference>
<dbReference type="Pfam" id="PF02698">
    <property type="entry name" value="DUF218"/>
    <property type="match status" value="1"/>
</dbReference>
<evidence type="ECO:0000313" key="3">
    <source>
        <dbReference type="Proteomes" id="UP000622580"/>
    </source>
</evidence>
<dbReference type="PANTHER" id="PTHR30336:SF20">
    <property type="entry name" value="DUF218 DOMAIN-CONTAINING PROTEIN"/>
    <property type="match status" value="1"/>
</dbReference>
<dbReference type="EMBL" id="JAGSGD010000001">
    <property type="protein sequence ID" value="MBR7619365.1"/>
    <property type="molecule type" value="Genomic_DNA"/>
</dbReference>